<feature type="domain" description="D-isomer specific 2-hydroxyacid dehydrogenase catalytic" evidence="5">
    <location>
        <begin position="27"/>
        <end position="321"/>
    </location>
</feature>
<keyword evidence="3" id="KW-0520">NAD</keyword>
<dbReference type="SUPFAM" id="SSF51735">
    <property type="entry name" value="NAD(P)-binding Rossmann-fold domains"/>
    <property type="match status" value="1"/>
</dbReference>
<proteinExistence type="inferred from homology"/>
<evidence type="ECO:0000313" key="7">
    <source>
        <dbReference type="EMBL" id="BBD09058.1"/>
    </source>
</evidence>
<gene>
    <name evidence="7" type="ORF">DFE_2332</name>
</gene>
<evidence type="ECO:0000259" key="6">
    <source>
        <dbReference type="Pfam" id="PF02826"/>
    </source>
</evidence>
<dbReference type="InterPro" id="IPR050418">
    <property type="entry name" value="D-iso_2-hydroxyacid_DH_PdxB"/>
</dbReference>
<protein>
    <submittedName>
        <fullName evidence="7">Glyoxylate reductase</fullName>
    </submittedName>
</protein>
<dbReference type="EMBL" id="AP017378">
    <property type="protein sequence ID" value="BBD09058.1"/>
    <property type="molecule type" value="Genomic_DNA"/>
</dbReference>
<reference evidence="7 8" key="1">
    <citation type="journal article" date="2018" name="Sci. Adv.">
        <title>Multi-heme cytochromes provide a pathway for survival in energy-limited environments.</title>
        <authorList>
            <person name="Deng X."/>
            <person name="Dohmae N."/>
            <person name="Nealson K.H."/>
            <person name="Hashimoto K."/>
            <person name="Okamoto A."/>
        </authorList>
    </citation>
    <scope>NUCLEOTIDE SEQUENCE [LARGE SCALE GENOMIC DNA]</scope>
    <source>
        <strain evidence="7 8">IS5</strain>
    </source>
</reference>
<evidence type="ECO:0000256" key="4">
    <source>
        <dbReference type="RuleBase" id="RU003719"/>
    </source>
</evidence>
<dbReference type="InterPro" id="IPR029753">
    <property type="entry name" value="D-isomer_DH_CS"/>
</dbReference>
<dbReference type="Pfam" id="PF00389">
    <property type="entry name" value="2-Hacid_dh"/>
    <property type="match status" value="1"/>
</dbReference>
<feature type="domain" description="D-isomer specific 2-hydroxyacid dehydrogenase NAD-binding" evidence="6">
    <location>
        <begin position="111"/>
        <end position="290"/>
    </location>
</feature>
<dbReference type="CDD" id="cd12162">
    <property type="entry name" value="2-Hacid_dh_4"/>
    <property type="match status" value="1"/>
</dbReference>
<accession>A0A2Z6B0T7</accession>
<dbReference type="PANTHER" id="PTHR43761">
    <property type="entry name" value="D-ISOMER SPECIFIC 2-HYDROXYACID DEHYDROGENASE FAMILY PROTEIN (AFU_ORTHOLOGUE AFUA_1G13630)"/>
    <property type="match status" value="1"/>
</dbReference>
<keyword evidence="2 4" id="KW-0560">Oxidoreductase</keyword>
<evidence type="ECO:0000259" key="5">
    <source>
        <dbReference type="Pfam" id="PF00389"/>
    </source>
</evidence>
<dbReference type="PANTHER" id="PTHR43761:SF1">
    <property type="entry name" value="D-ISOMER SPECIFIC 2-HYDROXYACID DEHYDROGENASE CATALYTIC DOMAIN-CONTAINING PROTEIN-RELATED"/>
    <property type="match status" value="1"/>
</dbReference>
<dbReference type="OrthoDB" id="9793626at2"/>
<comment type="similarity">
    <text evidence="1 4">Belongs to the D-isomer specific 2-hydroxyacid dehydrogenase family.</text>
</comment>
<evidence type="ECO:0000256" key="2">
    <source>
        <dbReference type="ARBA" id="ARBA00023002"/>
    </source>
</evidence>
<evidence type="ECO:0000313" key="8">
    <source>
        <dbReference type="Proteomes" id="UP000269883"/>
    </source>
</evidence>
<evidence type="ECO:0000256" key="1">
    <source>
        <dbReference type="ARBA" id="ARBA00005854"/>
    </source>
</evidence>
<dbReference type="Pfam" id="PF02826">
    <property type="entry name" value="2-Hacid_dh_C"/>
    <property type="match status" value="1"/>
</dbReference>
<dbReference type="InterPro" id="IPR006139">
    <property type="entry name" value="D-isomer_2_OHA_DH_cat_dom"/>
</dbReference>
<dbReference type="GO" id="GO:0051287">
    <property type="term" value="F:NAD binding"/>
    <property type="evidence" value="ECO:0007669"/>
    <property type="project" value="InterPro"/>
</dbReference>
<dbReference type="Proteomes" id="UP000269883">
    <property type="component" value="Chromosome"/>
</dbReference>
<evidence type="ECO:0000256" key="3">
    <source>
        <dbReference type="ARBA" id="ARBA00023027"/>
    </source>
</evidence>
<dbReference type="InterPro" id="IPR036291">
    <property type="entry name" value="NAD(P)-bd_dom_sf"/>
</dbReference>
<name>A0A2Z6B0T7_9BACT</name>
<dbReference type="RefSeq" id="WP_126379711.1">
    <property type="nucleotide sequence ID" value="NZ_AP017378.1"/>
</dbReference>
<dbReference type="GO" id="GO:0016616">
    <property type="term" value="F:oxidoreductase activity, acting on the CH-OH group of donors, NAD or NADP as acceptor"/>
    <property type="evidence" value="ECO:0007669"/>
    <property type="project" value="InterPro"/>
</dbReference>
<keyword evidence="8" id="KW-1185">Reference proteome</keyword>
<organism evidence="7 8">
    <name type="scientific">Desulfovibrio ferrophilus</name>
    <dbReference type="NCBI Taxonomy" id="241368"/>
    <lineage>
        <taxon>Bacteria</taxon>
        <taxon>Pseudomonadati</taxon>
        <taxon>Thermodesulfobacteriota</taxon>
        <taxon>Desulfovibrionia</taxon>
        <taxon>Desulfovibrionales</taxon>
        <taxon>Desulfovibrionaceae</taxon>
        <taxon>Desulfovibrio</taxon>
    </lineage>
</organism>
<dbReference type="PROSITE" id="PS00670">
    <property type="entry name" value="D_2_HYDROXYACID_DH_2"/>
    <property type="match status" value="1"/>
</dbReference>
<sequence length="322" mass="34606">MTKTQMVVLDGYVLNPGDNPWDPVAALGELKIHDRTDPGQVLERARDARILMTNKTVVDAALLDGLPNLEFISVLATGYDVVDVAAARDRGIPVSNVPGYGTRAVAQFVMAQTLELCHGISAHDVSVREGRWGQGPDWCYWLRPQVELAGLTMGIVGFGGIGSRVAELAHAFGMRVLAHAPRPKPAPWFKPFGFASLEEIFEESDVISLHCPLTPDNEGFVNRALLSRMKPDALLINTARGALINEPDLAKALDQGLLGGAALDVLSSEPVKVDNPLMQAPRCILTPHIAWASQAARVRLMEQTAANITAFLAGTPVNVVNG</sequence>
<dbReference type="AlphaFoldDB" id="A0A2Z6B0T7"/>
<dbReference type="InterPro" id="IPR006140">
    <property type="entry name" value="D-isomer_DH_NAD-bd"/>
</dbReference>
<dbReference type="KEGG" id="dfl:DFE_2332"/>
<dbReference type="Gene3D" id="3.40.50.720">
    <property type="entry name" value="NAD(P)-binding Rossmann-like Domain"/>
    <property type="match status" value="2"/>
</dbReference>
<dbReference type="FunFam" id="3.40.50.720:FF:000203">
    <property type="entry name" value="D-3-phosphoglycerate dehydrogenase (SerA)"/>
    <property type="match status" value="1"/>
</dbReference>
<dbReference type="PROSITE" id="PS00671">
    <property type="entry name" value="D_2_HYDROXYACID_DH_3"/>
    <property type="match status" value="1"/>
</dbReference>
<dbReference type="SUPFAM" id="SSF52283">
    <property type="entry name" value="Formate/glycerate dehydrogenase catalytic domain-like"/>
    <property type="match status" value="1"/>
</dbReference>